<dbReference type="PANTHER" id="PTHR11662:SF450">
    <property type="entry name" value="BLR1003 PROTEIN"/>
    <property type="match status" value="1"/>
</dbReference>
<keyword evidence="3 5" id="KW-1133">Transmembrane helix</keyword>
<feature type="domain" description="Major facilitator superfamily (MFS) profile" evidence="6">
    <location>
        <begin position="13"/>
        <end position="409"/>
    </location>
</feature>
<accession>A0ABM8TT63</accession>
<evidence type="ECO:0000256" key="3">
    <source>
        <dbReference type="ARBA" id="ARBA00022989"/>
    </source>
</evidence>
<feature type="transmembrane region" description="Helical" evidence="5">
    <location>
        <begin position="167"/>
        <end position="186"/>
    </location>
</feature>
<feature type="transmembrane region" description="Helical" evidence="5">
    <location>
        <begin position="254"/>
        <end position="276"/>
    </location>
</feature>
<dbReference type="RefSeq" id="WP_211957617.1">
    <property type="nucleotide sequence ID" value="NZ_CAJPVI010000062.1"/>
</dbReference>
<gene>
    <name evidence="7" type="primary">exuT_7</name>
    <name evidence="7" type="ORF">LMG26411_06828</name>
</gene>
<dbReference type="Proteomes" id="UP000672657">
    <property type="component" value="Unassembled WGS sequence"/>
</dbReference>
<feature type="transmembrane region" description="Helical" evidence="5">
    <location>
        <begin position="385"/>
        <end position="405"/>
    </location>
</feature>
<feature type="transmembrane region" description="Helical" evidence="5">
    <location>
        <begin position="49"/>
        <end position="69"/>
    </location>
</feature>
<protein>
    <submittedName>
        <fullName evidence="7">Hexuronate transporter</fullName>
    </submittedName>
</protein>
<dbReference type="InterPro" id="IPR011701">
    <property type="entry name" value="MFS"/>
</dbReference>
<feature type="transmembrane region" description="Helical" evidence="5">
    <location>
        <begin position="225"/>
        <end position="242"/>
    </location>
</feature>
<evidence type="ECO:0000256" key="2">
    <source>
        <dbReference type="ARBA" id="ARBA00022692"/>
    </source>
</evidence>
<evidence type="ECO:0000256" key="1">
    <source>
        <dbReference type="ARBA" id="ARBA00004141"/>
    </source>
</evidence>
<name>A0ABM8TT63_9BURK</name>
<dbReference type="InterPro" id="IPR036259">
    <property type="entry name" value="MFS_trans_sf"/>
</dbReference>
<feature type="transmembrane region" description="Helical" evidence="5">
    <location>
        <begin position="315"/>
        <end position="339"/>
    </location>
</feature>
<dbReference type="InterPro" id="IPR050382">
    <property type="entry name" value="MFS_Na/Anion_cotransporter"/>
</dbReference>
<dbReference type="Pfam" id="PF07690">
    <property type="entry name" value="MFS_1"/>
    <property type="match status" value="1"/>
</dbReference>
<evidence type="ECO:0000259" key="6">
    <source>
        <dbReference type="PROSITE" id="PS50850"/>
    </source>
</evidence>
<evidence type="ECO:0000256" key="4">
    <source>
        <dbReference type="ARBA" id="ARBA00023136"/>
    </source>
</evidence>
<sequence>MDTPYQPLKAWRTALLLVVYMVINFADKIAVGLLAVPMMTELKLSPTDFGLIGSSFFWLFAVAGVAGGFMANRRPATGMLLAMALAWSVLQIPMALSSSILVLVVARVLLGVAEGPAWPVAVHACYKWFPNTKRELPVVCLAQGGAIGLLLAGVVMPLVTAKWGWRANFYGLAVLGLIWALLWTAFGREGKGMESGDTAVPSHLRVPYGRLLAEPTVAACMAMKFFSYWGLALTLTWMPVYLQRGLGFGAVEAGRLYAASIALSMPLSLIGSWLVRQMLARGFSSRNARGRMCAAAVALGGSAYASLWLLDLPPLVRVILIGFTLGVSQITYSVAPAILAEVTPGSQRGAILAIDNSIASVAGALAPLLTGFLVQGMAGAAGYEAGFALCGVLMIAGALVGALAIDPEKAAARVRAHAMRTQDVAGQMPSSLAGR</sequence>
<dbReference type="EMBL" id="CAJPVI010000062">
    <property type="protein sequence ID" value="CAG2159599.1"/>
    <property type="molecule type" value="Genomic_DNA"/>
</dbReference>
<organism evidence="7 8">
    <name type="scientific">Cupriavidus numazuensis</name>
    <dbReference type="NCBI Taxonomy" id="221992"/>
    <lineage>
        <taxon>Bacteria</taxon>
        <taxon>Pseudomonadati</taxon>
        <taxon>Pseudomonadota</taxon>
        <taxon>Betaproteobacteria</taxon>
        <taxon>Burkholderiales</taxon>
        <taxon>Burkholderiaceae</taxon>
        <taxon>Cupriavidus</taxon>
    </lineage>
</organism>
<dbReference type="PROSITE" id="PS50850">
    <property type="entry name" value="MFS"/>
    <property type="match status" value="1"/>
</dbReference>
<dbReference type="Gene3D" id="1.20.1250.20">
    <property type="entry name" value="MFS general substrate transporter like domains"/>
    <property type="match status" value="2"/>
</dbReference>
<reference evidence="7 8" key="1">
    <citation type="submission" date="2021-03" db="EMBL/GenBank/DDBJ databases">
        <authorList>
            <person name="Peeters C."/>
        </authorList>
    </citation>
    <scope>NUCLEOTIDE SEQUENCE [LARGE SCALE GENOMIC DNA]</scope>
    <source>
        <strain evidence="7 8">LMG 26411</strain>
    </source>
</reference>
<dbReference type="InterPro" id="IPR020846">
    <property type="entry name" value="MFS_dom"/>
</dbReference>
<feature type="transmembrane region" description="Helical" evidence="5">
    <location>
        <begin position="288"/>
        <end position="309"/>
    </location>
</feature>
<evidence type="ECO:0000313" key="7">
    <source>
        <dbReference type="EMBL" id="CAG2159599.1"/>
    </source>
</evidence>
<keyword evidence="2 5" id="KW-0812">Transmembrane</keyword>
<keyword evidence="8" id="KW-1185">Reference proteome</keyword>
<evidence type="ECO:0000256" key="5">
    <source>
        <dbReference type="SAM" id="Phobius"/>
    </source>
</evidence>
<proteinExistence type="predicted"/>
<feature type="transmembrane region" description="Helical" evidence="5">
    <location>
        <begin position="76"/>
        <end position="94"/>
    </location>
</feature>
<feature type="transmembrane region" description="Helical" evidence="5">
    <location>
        <begin position="351"/>
        <end position="373"/>
    </location>
</feature>
<feature type="transmembrane region" description="Helical" evidence="5">
    <location>
        <begin position="14"/>
        <end position="37"/>
    </location>
</feature>
<dbReference type="PANTHER" id="PTHR11662">
    <property type="entry name" value="SOLUTE CARRIER FAMILY 17"/>
    <property type="match status" value="1"/>
</dbReference>
<evidence type="ECO:0000313" key="8">
    <source>
        <dbReference type="Proteomes" id="UP000672657"/>
    </source>
</evidence>
<comment type="caution">
    <text evidence="7">The sequence shown here is derived from an EMBL/GenBank/DDBJ whole genome shotgun (WGS) entry which is preliminary data.</text>
</comment>
<feature type="transmembrane region" description="Helical" evidence="5">
    <location>
        <begin position="138"/>
        <end position="161"/>
    </location>
</feature>
<dbReference type="SUPFAM" id="SSF103473">
    <property type="entry name" value="MFS general substrate transporter"/>
    <property type="match status" value="1"/>
</dbReference>
<comment type="subcellular location">
    <subcellularLocation>
        <location evidence="1">Membrane</location>
        <topology evidence="1">Multi-pass membrane protein</topology>
    </subcellularLocation>
</comment>
<keyword evidence="4 5" id="KW-0472">Membrane</keyword>